<name>A0ABP8Y9G7_9ACTN</name>
<evidence type="ECO:0000313" key="3">
    <source>
        <dbReference type="Proteomes" id="UP001499882"/>
    </source>
</evidence>
<protein>
    <submittedName>
        <fullName evidence="2">Uncharacterized protein</fullName>
    </submittedName>
</protein>
<dbReference type="Proteomes" id="UP001499882">
    <property type="component" value="Unassembled WGS sequence"/>
</dbReference>
<evidence type="ECO:0000313" key="2">
    <source>
        <dbReference type="EMBL" id="GAA4724704.1"/>
    </source>
</evidence>
<accession>A0ABP8Y9G7</accession>
<gene>
    <name evidence="2" type="ORF">GCM10023350_03920</name>
</gene>
<sequence length="59" mass="6330">MWPRDHDSYDVSGEDLDGVARLGPVDDDGGDRTVDLDPDGQDGSFTSGAPTRCRCASSW</sequence>
<organism evidence="2 3">
    <name type="scientific">Nocardioides endophyticus</name>
    <dbReference type="NCBI Taxonomy" id="1353775"/>
    <lineage>
        <taxon>Bacteria</taxon>
        <taxon>Bacillati</taxon>
        <taxon>Actinomycetota</taxon>
        <taxon>Actinomycetes</taxon>
        <taxon>Propionibacteriales</taxon>
        <taxon>Nocardioidaceae</taxon>
        <taxon>Nocardioides</taxon>
    </lineage>
</organism>
<dbReference type="EMBL" id="BAABKN010000004">
    <property type="protein sequence ID" value="GAA4724704.1"/>
    <property type="molecule type" value="Genomic_DNA"/>
</dbReference>
<proteinExistence type="predicted"/>
<reference evidence="3" key="1">
    <citation type="journal article" date="2019" name="Int. J. Syst. Evol. Microbiol.">
        <title>The Global Catalogue of Microorganisms (GCM) 10K type strain sequencing project: providing services to taxonomists for standard genome sequencing and annotation.</title>
        <authorList>
            <consortium name="The Broad Institute Genomics Platform"/>
            <consortium name="The Broad Institute Genome Sequencing Center for Infectious Disease"/>
            <person name="Wu L."/>
            <person name="Ma J."/>
        </authorList>
    </citation>
    <scope>NUCLEOTIDE SEQUENCE [LARGE SCALE GENOMIC DNA]</scope>
    <source>
        <strain evidence="3">JCM 18532</strain>
    </source>
</reference>
<feature type="region of interest" description="Disordered" evidence="1">
    <location>
        <begin position="1"/>
        <end position="50"/>
    </location>
</feature>
<comment type="caution">
    <text evidence="2">The sequence shown here is derived from an EMBL/GenBank/DDBJ whole genome shotgun (WGS) entry which is preliminary data.</text>
</comment>
<keyword evidence="3" id="KW-1185">Reference proteome</keyword>
<evidence type="ECO:0000256" key="1">
    <source>
        <dbReference type="SAM" id="MobiDB-lite"/>
    </source>
</evidence>